<dbReference type="GO" id="GO:0008080">
    <property type="term" value="F:N-acetyltransferase activity"/>
    <property type="evidence" value="ECO:0007669"/>
    <property type="project" value="TreeGrafter"/>
</dbReference>
<dbReference type="PANTHER" id="PTHR20905">
    <property type="entry name" value="N-ACETYLTRANSFERASE-RELATED"/>
    <property type="match status" value="1"/>
</dbReference>
<keyword evidence="1" id="KW-1185">Reference proteome</keyword>
<name>A0AAJ7FP25_CEPCN</name>
<accession>A0AAJ7FP25</accession>
<evidence type="ECO:0000313" key="1">
    <source>
        <dbReference type="Proteomes" id="UP000694920"/>
    </source>
</evidence>
<organism evidence="1 2">
    <name type="scientific">Cephus cinctus</name>
    <name type="common">Wheat stem sawfly</name>
    <dbReference type="NCBI Taxonomy" id="211228"/>
    <lineage>
        <taxon>Eukaryota</taxon>
        <taxon>Metazoa</taxon>
        <taxon>Ecdysozoa</taxon>
        <taxon>Arthropoda</taxon>
        <taxon>Hexapoda</taxon>
        <taxon>Insecta</taxon>
        <taxon>Pterygota</taxon>
        <taxon>Neoptera</taxon>
        <taxon>Endopterygota</taxon>
        <taxon>Hymenoptera</taxon>
        <taxon>Cephoidea</taxon>
        <taxon>Cephidae</taxon>
        <taxon>Cephus</taxon>
    </lineage>
</organism>
<dbReference type="PANTHER" id="PTHR20905:SF28">
    <property type="entry name" value="GH28833P-RELATED"/>
    <property type="match status" value="1"/>
</dbReference>
<dbReference type="GeneID" id="107270638"/>
<protein>
    <submittedName>
        <fullName evidence="2">Uncharacterized protein LOC107270638 isoform X1</fullName>
    </submittedName>
</protein>
<dbReference type="RefSeq" id="XP_015601305.1">
    <property type="nucleotide sequence ID" value="XM_015745819.2"/>
</dbReference>
<evidence type="ECO:0000313" key="2">
    <source>
        <dbReference type="RefSeq" id="XP_015601305.1"/>
    </source>
</evidence>
<dbReference type="SUPFAM" id="SSF55729">
    <property type="entry name" value="Acyl-CoA N-acyltransferases (Nat)"/>
    <property type="match status" value="1"/>
</dbReference>
<gene>
    <name evidence="2" type="primary">LOC107270638</name>
</gene>
<proteinExistence type="predicted"/>
<reference evidence="2" key="1">
    <citation type="submission" date="2025-08" db="UniProtKB">
        <authorList>
            <consortium name="RefSeq"/>
        </authorList>
    </citation>
    <scope>IDENTIFICATION</scope>
</reference>
<dbReference type="AlphaFoldDB" id="A0AAJ7FP25"/>
<dbReference type="InterPro" id="IPR016181">
    <property type="entry name" value="Acyl_CoA_acyltransferase"/>
</dbReference>
<dbReference type="KEGG" id="ccin:107270638"/>
<dbReference type="Gene3D" id="3.40.630.30">
    <property type="match status" value="1"/>
</dbReference>
<sequence>MCHRSQYYFVSLPSRWQLLKMSPQEMYNYVGDGPNGVIKYVSLTDDRVEEAIAVQQCSMYQECIALGVDMYGETGAAKEMQIVFREVIKDGCSVVAIDVNTDRVIAVAFNKLHMALTNGRKDPLEIFVENNIKYKACLGLINFLGNIESSVDLFKKYDVSSTMEIFYVGTDPRYRGCSIGQRVVEASLALARCIRNKKCGKTPIGKELTNRHTIPEVAFGVFTSEYSQRIAAKLNFEWLTTVYYEQYYYEGKKFSDRIGDIHKTARLGAIRL</sequence>
<dbReference type="Proteomes" id="UP000694920">
    <property type="component" value="Unplaced"/>
</dbReference>